<sequence>MIRQAIHHDETLTVLDIQVAHRRELLGAGGIEDLEDTWRVIHLDLFAIEILDRWIVLLHEATGYELDDGSREMRIDLRRLVVKLPGYYGDYTATPGHDDTGRLSVRTFYTQARIRRHSSHPCLPACLLAPACRLPPLPAYTPSPSNPAAPTAQPRSDVRDAAILSSPSGFSSNERHVVAQIIDCSRTLDVVGLENTLRIHRKPKQRYPRPCRGAAEEETVVGFHKCLKNHNTAMPLSVATMSSLMTNWRNLRTVKNSLNNCSRPNNFTEVISDIEGPICEPQMRACDTL</sequence>
<dbReference type="EMBL" id="KQ981424">
    <property type="protein sequence ID" value="KYN41811.1"/>
    <property type="molecule type" value="Genomic_DNA"/>
</dbReference>
<accession>A0A195FN32</accession>
<evidence type="ECO:0000313" key="1">
    <source>
        <dbReference type="EMBL" id="KYN41811.1"/>
    </source>
</evidence>
<dbReference type="AlphaFoldDB" id="A0A195FN32"/>
<gene>
    <name evidence="1" type="ORF">ALC56_03741</name>
</gene>
<protein>
    <submittedName>
        <fullName evidence="1">Uncharacterized protein</fullName>
    </submittedName>
</protein>
<dbReference type="Proteomes" id="UP000078541">
    <property type="component" value="Unassembled WGS sequence"/>
</dbReference>
<keyword evidence="2" id="KW-1185">Reference proteome</keyword>
<reference evidence="1 2" key="1">
    <citation type="submission" date="2016-03" db="EMBL/GenBank/DDBJ databases">
        <title>Trachymyrmex septentrionalis WGS genome.</title>
        <authorList>
            <person name="Nygaard S."/>
            <person name="Hu H."/>
            <person name="Boomsma J."/>
            <person name="Zhang G."/>
        </authorList>
    </citation>
    <scope>NUCLEOTIDE SEQUENCE [LARGE SCALE GENOMIC DNA]</scope>
    <source>
        <strain evidence="1">Tsep2-gDNA-1</strain>
        <tissue evidence="1">Whole body</tissue>
    </source>
</reference>
<proteinExistence type="predicted"/>
<organism evidence="1 2">
    <name type="scientific">Trachymyrmex septentrionalis</name>
    <dbReference type="NCBI Taxonomy" id="34720"/>
    <lineage>
        <taxon>Eukaryota</taxon>
        <taxon>Metazoa</taxon>
        <taxon>Ecdysozoa</taxon>
        <taxon>Arthropoda</taxon>
        <taxon>Hexapoda</taxon>
        <taxon>Insecta</taxon>
        <taxon>Pterygota</taxon>
        <taxon>Neoptera</taxon>
        <taxon>Endopterygota</taxon>
        <taxon>Hymenoptera</taxon>
        <taxon>Apocrita</taxon>
        <taxon>Aculeata</taxon>
        <taxon>Formicoidea</taxon>
        <taxon>Formicidae</taxon>
        <taxon>Myrmicinae</taxon>
        <taxon>Trachymyrmex</taxon>
    </lineage>
</organism>
<name>A0A195FN32_9HYME</name>
<evidence type="ECO:0000313" key="2">
    <source>
        <dbReference type="Proteomes" id="UP000078541"/>
    </source>
</evidence>